<dbReference type="GO" id="GO:0005524">
    <property type="term" value="F:ATP binding"/>
    <property type="evidence" value="ECO:0007669"/>
    <property type="project" value="UniProtKB-KW"/>
</dbReference>
<keyword evidence="1" id="KW-0723">Serine/threonine-protein kinase</keyword>
<dbReference type="InterPro" id="IPR003594">
    <property type="entry name" value="HATPase_dom"/>
</dbReference>
<proteinExistence type="predicted"/>
<dbReference type="InterPro" id="IPR036890">
    <property type="entry name" value="HATPase_C_sf"/>
</dbReference>
<dbReference type="SUPFAM" id="SSF55874">
    <property type="entry name" value="ATPase domain of HSP90 chaperone/DNA topoisomerase II/histidine kinase"/>
    <property type="match status" value="1"/>
</dbReference>
<protein>
    <submittedName>
        <fullName evidence="3">ATP-binding protein</fullName>
    </submittedName>
</protein>
<dbReference type="InterPro" id="IPR050267">
    <property type="entry name" value="Anti-sigma-factor_SerPK"/>
</dbReference>
<dbReference type="RefSeq" id="WP_258788303.1">
    <property type="nucleotide sequence ID" value="NZ_JANUGQ010000012.1"/>
</dbReference>
<keyword evidence="3" id="KW-0067">ATP-binding</keyword>
<evidence type="ECO:0000259" key="2">
    <source>
        <dbReference type="Pfam" id="PF13581"/>
    </source>
</evidence>
<dbReference type="PANTHER" id="PTHR35526:SF3">
    <property type="entry name" value="ANTI-SIGMA-F FACTOR RSBW"/>
    <property type="match status" value="1"/>
</dbReference>
<dbReference type="Pfam" id="PF13581">
    <property type="entry name" value="HATPase_c_2"/>
    <property type="match status" value="1"/>
</dbReference>
<feature type="domain" description="Histidine kinase/HSP90-like ATPase" evidence="2">
    <location>
        <begin position="43"/>
        <end position="156"/>
    </location>
</feature>
<keyword evidence="3" id="KW-0547">Nucleotide-binding</keyword>
<evidence type="ECO:0000313" key="3">
    <source>
        <dbReference type="EMBL" id="MCS0637040.1"/>
    </source>
</evidence>
<sequence>MIHTKGAVVAMVFESDETVRPRAAIGGAGAPGTTGWCQRFSSTRRGARLARRMTLVVLAEWGHAHDDPAADRVALVVAELASNAVKHGQVRGRDFELRLVDLPDRIRLEVSDARGDKRPVAQPPHVGEDGYGLCLITAMAEQWGVADRVVGKTVWAEIAKRRSTSMPDCRGAE</sequence>
<evidence type="ECO:0000313" key="4">
    <source>
        <dbReference type="Proteomes" id="UP001431313"/>
    </source>
</evidence>
<dbReference type="EMBL" id="JANUGQ010000012">
    <property type="protein sequence ID" value="MCS0637040.1"/>
    <property type="molecule type" value="Genomic_DNA"/>
</dbReference>
<dbReference type="CDD" id="cd16936">
    <property type="entry name" value="HATPase_RsbW-like"/>
    <property type="match status" value="1"/>
</dbReference>
<keyword evidence="4" id="KW-1185">Reference proteome</keyword>
<keyword evidence="1" id="KW-0808">Transferase</keyword>
<comment type="caution">
    <text evidence="3">The sequence shown here is derived from an EMBL/GenBank/DDBJ whole genome shotgun (WGS) entry which is preliminary data.</text>
</comment>
<gene>
    <name evidence="3" type="ORF">NX801_15485</name>
</gene>
<dbReference type="Proteomes" id="UP001431313">
    <property type="component" value="Unassembled WGS sequence"/>
</dbReference>
<reference evidence="3" key="1">
    <citation type="submission" date="2022-08" db="EMBL/GenBank/DDBJ databases">
        <authorList>
            <person name="Somphong A."/>
            <person name="Phongsopitanun W."/>
        </authorList>
    </citation>
    <scope>NUCLEOTIDE SEQUENCE</scope>
    <source>
        <strain evidence="3">LP05-1</strain>
    </source>
</reference>
<evidence type="ECO:0000256" key="1">
    <source>
        <dbReference type="ARBA" id="ARBA00022527"/>
    </source>
</evidence>
<name>A0ABT2CI10_9ACTN</name>
<dbReference type="Gene3D" id="3.30.565.10">
    <property type="entry name" value="Histidine kinase-like ATPase, C-terminal domain"/>
    <property type="match status" value="1"/>
</dbReference>
<dbReference type="PANTHER" id="PTHR35526">
    <property type="entry name" value="ANTI-SIGMA-F FACTOR RSBW-RELATED"/>
    <property type="match status" value="1"/>
</dbReference>
<accession>A0ABT2CI10</accession>
<organism evidence="3 4">
    <name type="scientific">Streptomyces pyxinae</name>
    <dbReference type="NCBI Taxonomy" id="2970734"/>
    <lineage>
        <taxon>Bacteria</taxon>
        <taxon>Bacillati</taxon>
        <taxon>Actinomycetota</taxon>
        <taxon>Actinomycetes</taxon>
        <taxon>Kitasatosporales</taxon>
        <taxon>Streptomycetaceae</taxon>
        <taxon>Streptomyces</taxon>
    </lineage>
</organism>
<keyword evidence="1" id="KW-0418">Kinase</keyword>